<dbReference type="PROSITE" id="PS51257">
    <property type="entry name" value="PROKAR_LIPOPROTEIN"/>
    <property type="match status" value="1"/>
</dbReference>
<organism evidence="4 5">
    <name type="scientific">Pseudothauera nasutitermitis</name>
    <dbReference type="NCBI Taxonomy" id="2565930"/>
    <lineage>
        <taxon>Bacteria</taxon>
        <taxon>Pseudomonadati</taxon>
        <taxon>Pseudomonadota</taxon>
        <taxon>Betaproteobacteria</taxon>
        <taxon>Rhodocyclales</taxon>
        <taxon>Zoogloeaceae</taxon>
        <taxon>Pseudothauera</taxon>
    </lineage>
</organism>
<keyword evidence="3" id="KW-0175">Coiled coil</keyword>
<keyword evidence="2" id="KW-0449">Lipoprotein</keyword>
<protein>
    <submittedName>
        <fullName evidence="4">Efflux transporter outer membrane subunit</fullName>
    </submittedName>
</protein>
<dbReference type="OrthoDB" id="9770517at2"/>
<dbReference type="Gene3D" id="2.20.200.10">
    <property type="entry name" value="Outer membrane efflux proteins (OEP)"/>
    <property type="match status" value="1"/>
</dbReference>
<evidence type="ECO:0000256" key="1">
    <source>
        <dbReference type="ARBA" id="ARBA00007613"/>
    </source>
</evidence>
<feature type="coiled-coil region" evidence="3">
    <location>
        <begin position="216"/>
        <end position="243"/>
    </location>
</feature>
<dbReference type="AlphaFoldDB" id="A0A4S4B0H3"/>
<name>A0A4S4B0H3_9RHOO</name>
<dbReference type="RefSeq" id="WP_136348186.1">
    <property type="nucleotide sequence ID" value="NZ_SSOC01000003.1"/>
</dbReference>
<dbReference type="PANTHER" id="PTHR30203">
    <property type="entry name" value="OUTER MEMBRANE CATION EFFLUX PROTEIN"/>
    <property type="match status" value="1"/>
</dbReference>
<dbReference type="InterPro" id="IPR003423">
    <property type="entry name" value="OMP_efflux"/>
</dbReference>
<dbReference type="SUPFAM" id="SSF56954">
    <property type="entry name" value="Outer membrane efflux proteins (OEP)"/>
    <property type="match status" value="1"/>
</dbReference>
<evidence type="ECO:0000313" key="5">
    <source>
        <dbReference type="Proteomes" id="UP000308430"/>
    </source>
</evidence>
<comment type="caution">
    <text evidence="4">The sequence shown here is derived from an EMBL/GenBank/DDBJ whole genome shotgun (WGS) entry which is preliminary data.</text>
</comment>
<dbReference type="InterPro" id="IPR010131">
    <property type="entry name" value="MdtP/NodT-like"/>
</dbReference>
<dbReference type="Proteomes" id="UP000308430">
    <property type="component" value="Unassembled WGS sequence"/>
</dbReference>
<reference evidence="4 5" key="1">
    <citation type="submission" date="2019-04" db="EMBL/GenBank/DDBJ databases">
        <title>Azoarcus nasutitermitis sp. nov. isolated from termite nest.</title>
        <authorList>
            <person name="Lin S.-Y."/>
            <person name="Hameed A."/>
            <person name="Hsu Y.-H."/>
            <person name="Young C.-C."/>
        </authorList>
    </citation>
    <scope>NUCLEOTIDE SEQUENCE [LARGE SCALE GENOMIC DNA]</scope>
    <source>
        <strain evidence="4 5">CC-YHH838</strain>
    </source>
</reference>
<dbReference type="NCBIfam" id="TIGR01845">
    <property type="entry name" value="outer_NodT"/>
    <property type="match status" value="1"/>
</dbReference>
<evidence type="ECO:0000256" key="3">
    <source>
        <dbReference type="SAM" id="Coils"/>
    </source>
</evidence>
<comment type="subcellular location">
    <subcellularLocation>
        <location evidence="2">Cell membrane</location>
        <topology evidence="2">Lipid-anchor</topology>
    </subcellularLocation>
</comment>
<sequence length="464" mass="49394">MRAFFLGVLPATAFVLSLSGCVLGPEHRPPELAGMPAAFKHEAGWRALGATPVATGGDWWASYGDDTLNALLADLERDNPGLAQAEARLRQAQAALRATRAGFAPEIGASASSTRSGSDAGAGNSHDFSLSVSWLPDLWGRVRREAEAGQAEQQASAADLAALRLSLQASLAQQYIRLRVLDRQHELLVGTEAAYARSLTLTTNQYDAGMAARADVVQAESQLESVRAQILELVDQRARAEHAVAVLAGQPPSVFAVTVEERLPALPAVPAGLPAELLARRPDLVVAERRVAAANARIGVAQSAWLPDLSLGLSGGYRSEAFRDWFEAPNRVWALGPSLAAVLFDGGARSAALERARATHDEAAAAWREAVLTALRETEDALARLRALETRVAQQGRVVELAAENERLVTNRYRAGLVSFLEVAVAQNATLTARRAELDIVRDRLEASVELVAALGGGWQAPAN</sequence>
<accession>A0A4S4B0H3</accession>
<keyword evidence="2" id="KW-0564">Palmitate</keyword>
<keyword evidence="2" id="KW-1134">Transmembrane beta strand</keyword>
<dbReference type="Pfam" id="PF02321">
    <property type="entry name" value="OEP"/>
    <property type="match status" value="2"/>
</dbReference>
<dbReference type="Gene3D" id="1.20.1600.10">
    <property type="entry name" value="Outer membrane efflux proteins (OEP)"/>
    <property type="match status" value="1"/>
</dbReference>
<proteinExistence type="inferred from homology"/>
<dbReference type="EMBL" id="SSOC01000003">
    <property type="protein sequence ID" value="THF65980.1"/>
    <property type="molecule type" value="Genomic_DNA"/>
</dbReference>
<dbReference type="PANTHER" id="PTHR30203:SF33">
    <property type="entry name" value="BLR4455 PROTEIN"/>
    <property type="match status" value="1"/>
</dbReference>
<keyword evidence="5" id="KW-1185">Reference proteome</keyword>
<dbReference type="GO" id="GO:0005886">
    <property type="term" value="C:plasma membrane"/>
    <property type="evidence" value="ECO:0007669"/>
    <property type="project" value="UniProtKB-SubCell"/>
</dbReference>
<dbReference type="GO" id="GO:0015562">
    <property type="term" value="F:efflux transmembrane transporter activity"/>
    <property type="evidence" value="ECO:0007669"/>
    <property type="project" value="InterPro"/>
</dbReference>
<comment type="similarity">
    <text evidence="1 2">Belongs to the outer membrane factor (OMF) (TC 1.B.17) family.</text>
</comment>
<evidence type="ECO:0000256" key="2">
    <source>
        <dbReference type="RuleBase" id="RU362097"/>
    </source>
</evidence>
<gene>
    <name evidence="4" type="ORF">E6C76_09545</name>
</gene>
<evidence type="ECO:0000313" key="4">
    <source>
        <dbReference type="EMBL" id="THF65980.1"/>
    </source>
</evidence>
<keyword evidence="2" id="KW-0812">Transmembrane</keyword>
<keyword evidence="2" id="KW-0472">Membrane</keyword>